<feature type="compositionally biased region" description="Acidic residues" evidence="1">
    <location>
        <begin position="87"/>
        <end position="100"/>
    </location>
</feature>
<feature type="compositionally biased region" description="Acidic residues" evidence="1">
    <location>
        <begin position="108"/>
        <end position="118"/>
    </location>
</feature>
<organism evidence="2 3">
    <name type="scientific">Coniophora puteana (strain RWD-64-598)</name>
    <name type="common">Brown rot fungus</name>
    <dbReference type="NCBI Taxonomy" id="741705"/>
    <lineage>
        <taxon>Eukaryota</taxon>
        <taxon>Fungi</taxon>
        <taxon>Dikarya</taxon>
        <taxon>Basidiomycota</taxon>
        <taxon>Agaricomycotina</taxon>
        <taxon>Agaricomycetes</taxon>
        <taxon>Agaricomycetidae</taxon>
        <taxon>Boletales</taxon>
        <taxon>Coniophorineae</taxon>
        <taxon>Coniophoraceae</taxon>
        <taxon>Coniophora</taxon>
    </lineage>
</organism>
<dbReference type="OrthoDB" id="442970at2759"/>
<accession>A0A5M3MIN4</accession>
<comment type="caution">
    <text evidence="2">The sequence shown here is derived from an EMBL/GenBank/DDBJ whole genome shotgun (WGS) entry which is preliminary data.</text>
</comment>
<dbReference type="GeneID" id="19206465"/>
<feature type="compositionally biased region" description="Basic residues" evidence="1">
    <location>
        <begin position="49"/>
        <end position="59"/>
    </location>
</feature>
<reference evidence="3" key="1">
    <citation type="journal article" date="2012" name="Science">
        <title>The Paleozoic origin of enzymatic lignin decomposition reconstructed from 31 fungal genomes.</title>
        <authorList>
            <person name="Floudas D."/>
            <person name="Binder M."/>
            <person name="Riley R."/>
            <person name="Barry K."/>
            <person name="Blanchette R.A."/>
            <person name="Henrissat B."/>
            <person name="Martinez A.T."/>
            <person name="Otillar R."/>
            <person name="Spatafora J.W."/>
            <person name="Yadav J.S."/>
            <person name="Aerts A."/>
            <person name="Benoit I."/>
            <person name="Boyd A."/>
            <person name="Carlson A."/>
            <person name="Copeland A."/>
            <person name="Coutinho P.M."/>
            <person name="de Vries R.P."/>
            <person name="Ferreira P."/>
            <person name="Findley K."/>
            <person name="Foster B."/>
            <person name="Gaskell J."/>
            <person name="Glotzer D."/>
            <person name="Gorecki P."/>
            <person name="Heitman J."/>
            <person name="Hesse C."/>
            <person name="Hori C."/>
            <person name="Igarashi K."/>
            <person name="Jurgens J.A."/>
            <person name="Kallen N."/>
            <person name="Kersten P."/>
            <person name="Kohler A."/>
            <person name="Kuees U."/>
            <person name="Kumar T.K.A."/>
            <person name="Kuo A."/>
            <person name="LaButti K."/>
            <person name="Larrondo L.F."/>
            <person name="Lindquist E."/>
            <person name="Ling A."/>
            <person name="Lombard V."/>
            <person name="Lucas S."/>
            <person name="Lundell T."/>
            <person name="Martin R."/>
            <person name="McLaughlin D.J."/>
            <person name="Morgenstern I."/>
            <person name="Morin E."/>
            <person name="Murat C."/>
            <person name="Nagy L.G."/>
            <person name="Nolan M."/>
            <person name="Ohm R.A."/>
            <person name="Patyshakuliyeva A."/>
            <person name="Rokas A."/>
            <person name="Ruiz-Duenas F.J."/>
            <person name="Sabat G."/>
            <person name="Salamov A."/>
            <person name="Samejima M."/>
            <person name="Schmutz J."/>
            <person name="Slot J.C."/>
            <person name="St John F."/>
            <person name="Stenlid J."/>
            <person name="Sun H."/>
            <person name="Sun S."/>
            <person name="Syed K."/>
            <person name="Tsang A."/>
            <person name="Wiebenga A."/>
            <person name="Young D."/>
            <person name="Pisabarro A."/>
            <person name="Eastwood D.C."/>
            <person name="Martin F."/>
            <person name="Cullen D."/>
            <person name="Grigoriev I.V."/>
            <person name="Hibbett D.S."/>
        </authorList>
    </citation>
    <scope>NUCLEOTIDE SEQUENCE [LARGE SCALE GENOMIC DNA]</scope>
    <source>
        <strain evidence="3">RWD-64-598 SS2</strain>
    </source>
</reference>
<feature type="non-terminal residue" evidence="2">
    <location>
        <position position="152"/>
    </location>
</feature>
<dbReference type="OMA" id="ARCSCET"/>
<sequence length="152" mass="17120">SARQTEIERMEADIRKLSKRQSGEDSDEERRRKKGKSKSYLEEELAKYAKNRGVGKKGRKNDDANVLAALNSFRGMLQASASSWRDAEDDEEGAGMDVDDAQPKEGGGEEDAGVEVDDDRGFLNHALHFAKDDGEETRKAERDYEVIDPRQR</sequence>
<dbReference type="AlphaFoldDB" id="A0A5M3MIN4"/>
<evidence type="ECO:0000256" key="1">
    <source>
        <dbReference type="SAM" id="MobiDB-lite"/>
    </source>
</evidence>
<feature type="region of interest" description="Disordered" evidence="1">
    <location>
        <begin position="78"/>
        <end position="152"/>
    </location>
</feature>
<feature type="compositionally biased region" description="Basic and acidic residues" evidence="1">
    <location>
        <begin position="1"/>
        <end position="16"/>
    </location>
</feature>
<evidence type="ECO:0000313" key="2">
    <source>
        <dbReference type="EMBL" id="EIW78780.1"/>
    </source>
</evidence>
<feature type="compositionally biased region" description="Basic and acidic residues" evidence="1">
    <location>
        <begin position="129"/>
        <end position="152"/>
    </location>
</feature>
<gene>
    <name evidence="2" type="ORF">CONPUDRAFT_17472</name>
</gene>
<dbReference type="EMBL" id="JH711581">
    <property type="protein sequence ID" value="EIW78780.1"/>
    <property type="molecule type" value="Genomic_DNA"/>
</dbReference>
<protein>
    <submittedName>
        <fullName evidence="2">Uncharacterized protein</fullName>
    </submittedName>
</protein>
<proteinExistence type="predicted"/>
<feature type="region of interest" description="Disordered" evidence="1">
    <location>
        <begin position="1"/>
        <end position="61"/>
    </location>
</feature>
<keyword evidence="3" id="KW-1185">Reference proteome</keyword>
<dbReference type="Proteomes" id="UP000053558">
    <property type="component" value="Unassembled WGS sequence"/>
</dbReference>
<dbReference type="KEGG" id="cput:CONPUDRAFT_17472"/>
<feature type="non-terminal residue" evidence="2">
    <location>
        <position position="1"/>
    </location>
</feature>
<name>A0A5M3MIN4_CONPW</name>
<evidence type="ECO:0000313" key="3">
    <source>
        <dbReference type="Proteomes" id="UP000053558"/>
    </source>
</evidence>
<dbReference type="RefSeq" id="XP_007770389.1">
    <property type="nucleotide sequence ID" value="XM_007772199.1"/>
</dbReference>